<dbReference type="EMBL" id="JBCGBO010000005">
    <property type="protein sequence ID" value="KAK9201987.1"/>
    <property type="molecule type" value="Genomic_DNA"/>
</dbReference>
<feature type="transmembrane region" description="Helical" evidence="7">
    <location>
        <begin position="86"/>
        <end position="108"/>
    </location>
</feature>
<feature type="transmembrane region" description="Helical" evidence="7">
    <location>
        <begin position="452"/>
        <end position="473"/>
    </location>
</feature>
<keyword evidence="5" id="KW-0408">Iron</keyword>
<keyword evidence="7" id="KW-1133">Transmembrane helix</keyword>
<evidence type="ECO:0000256" key="7">
    <source>
        <dbReference type="SAM" id="Phobius"/>
    </source>
</evidence>
<keyword evidence="7" id="KW-0472">Membrane</keyword>
<protein>
    <recommendedName>
        <fullName evidence="8">Cytochrome c-552/DMSO reductase-like haem-binding domain-containing protein</fullName>
    </recommendedName>
</protein>
<dbReference type="GO" id="GO:0046872">
    <property type="term" value="F:metal ion binding"/>
    <property type="evidence" value="ECO:0007669"/>
    <property type="project" value="UniProtKB-KW"/>
</dbReference>
<evidence type="ECO:0000256" key="3">
    <source>
        <dbReference type="ARBA" id="ARBA00022723"/>
    </source>
</evidence>
<keyword evidence="1" id="KW-0813">Transport</keyword>
<dbReference type="SMART" id="SM00887">
    <property type="entry name" value="EB_dh"/>
    <property type="match status" value="1"/>
</dbReference>
<dbReference type="Gene3D" id="2.60.40.1190">
    <property type="match status" value="1"/>
</dbReference>
<evidence type="ECO:0000259" key="8">
    <source>
        <dbReference type="SMART" id="SM00887"/>
    </source>
</evidence>
<proteinExistence type="predicted"/>
<keyword evidence="2" id="KW-0349">Heme</keyword>
<evidence type="ECO:0000256" key="4">
    <source>
        <dbReference type="ARBA" id="ARBA00022982"/>
    </source>
</evidence>
<evidence type="ECO:0000256" key="5">
    <source>
        <dbReference type="ARBA" id="ARBA00023004"/>
    </source>
</evidence>
<feature type="transmembrane region" description="Helical" evidence="7">
    <location>
        <begin position="129"/>
        <end position="146"/>
    </location>
</feature>
<dbReference type="PANTHER" id="PTHR36044:SF1">
    <property type="entry name" value="HEME BINDING PROTEIN"/>
    <property type="match status" value="1"/>
</dbReference>
<evidence type="ECO:0000256" key="2">
    <source>
        <dbReference type="ARBA" id="ARBA00022617"/>
    </source>
</evidence>
<dbReference type="Proteomes" id="UP001428341">
    <property type="component" value="Unassembled WGS sequence"/>
</dbReference>
<dbReference type="CDD" id="cd00241">
    <property type="entry name" value="DOMON_like"/>
    <property type="match status" value="1"/>
</dbReference>
<keyword evidence="10" id="KW-1185">Reference proteome</keyword>
<feature type="region of interest" description="Disordered" evidence="6">
    <location>
        <begin position="54"/>
        <end position="81"/>
    </location>
</feature>
<sequence>MDITPHSGISFSASDASAINFSLTTHKVHFDSTLVGDYKLLNFTWFEPPAPSQAPLASSPPMKAPTHRASPSSPSSTSNKGKHSNLILIFGIGTSLLITAIISVLIICSCAFRGRKSKASPKETAKPRLLLLLFVLSTVSIGWVNSHEESGKWSCESDSEIRVLAEFKPGLITLDGHVDDWEDIDGSEFSLLPALDPHAEHEYKGGKMNVKALHDGHDVYFLLQVDGEYAYSKGENTRCPSIALMFQIGEDATYHNMGGCKEGTDSCTSKTCKGHEVDIMHFSIGSAIPGRLYGGNPVDNSEGNGGDRFGHLVDVYAWTPHCRYLDGMGPSGNDSSAQNDWKGAWWHSSFSVHSGFVEEDSPYASGGQKGTYYFEFSRPLRTMDHIQQDVQFKIGESSKLSVAFWYPVDRNPWHGSGHYTINCDWVPLDISSGSSLLTKSAPGSSGGSTASVFALLLSVVSLCVSVFVGYRVIKPNSVPFTPMENL</sequence>
<evidence type="ECO:0000313" key="9">
    <source>
        <dbReference type="EMBL" id="KAK9201987.1"/>
    </source>
</evidence>
<dbReference type="Pfam" id="PF09459">
    <property type="entry name" value="EB_dh"/>
    <property type="match status" value="1"/>
</dbReference>
<comment type="caution">
    <text evidence="9">The sequence shown here is derived from an EMBL/GenBank/DDBJ whole genome shotgun (WGS) entry which is preliminary data.</text>
</comment>
<dbReference type="InterPro" id="IPR019020">
    <property type="entry name" value="Cyt-c552/DMSO_Rdtase_haem-bd"/>
</dbReference>
<organism evidence="9 10">
    <name type="scientific">Citrus x changshan-huyou</name>
    <dbReference type="NCBI Taxonomy" id="2935761"/>
    <lineage>
        <taxon>Eukaryota</taxon>
        <taxon>Viridiplantae</taxon>
        <taxon>Streptophyta</taxon>
        <taxon>Embryophyta</taxon>
        <taxon>Tracheophyta</taxon>
        <taxon>Spermatophyta</taxon>
        <taxon>Magnoliopsida</taxon>
        <taxon>eudicotyledons</taxon>
        <taxon>Gunneridae</taxon>
        <taxon>Pentapetalae</taxon>
        <taxon>rosids</taxon>
        <taxon>malvids</taxon>
        <taxon>Sapindales</taxon>
        <taxon>Rutaceae</taxon>
        <taxon>Aurantioideae</taxon>
        <taxon>Citrus</taxon>
    </lineage>
</organism>
<feature type="domain" description="Cytochrome c-552/DMSO reductase-like haem-binding" evidence="8">
    <location>
        <begin position="178"/>
        <end position="420"/>
    </location>
</feature>
<accession>A0AAP0MD52</accession>
<dbReference type="AlphaFoldDB" id="A0AAP0MD52"/>
<name>A0AAP0MD52_9ROSI</name>
<evidence type="ECO:0000256" key="6">
    <source>
        <dbReference type="SAM" id="MobiDB-lite"/>
    </source>
</evidence>
<evidence type="ECO:0000313" key="10">
    <source>
        <dbReference type="Proteomes" id="UP001428341"/>
    </source>
</evidence>
<dbReference type="GO" id="GO:0020037">
    <property type="term" value="F:heme binding"/>
    <property type="evidence" value="ECO:0007669"/>
    <property type="project" value="InterPro"/>
</dbReference>
<keyword evidence="4" id="KW-0249">Electron transport</keyword>
<keyword evidence="7" id="KW-0812">Transmembrane</keyword>
<gene>
    <name evidence="9" type="ORF">WN944_017196</name>
</gene>
<dbReference type="PANTHER" id="PTHR36044">
    <property type="entry name" value="HEME BINDING PROTEIN"/>
    <property type="match status" value="1"/>
</dbReference>
<evidence type="ECO:0000256" key="1">
    <source>
        <dbReference type="ARBA" id="ARBA00022448"/>
    </source>
</evidence>
<reference evidence="9 10" key="1">
    <citation type="submission" date="2024-05" db="EMBL/GenBank/DDBJ databases">
        <title>Haplotype-resolved chromosome-level genome assembly of Huyou (Citrus changshanensis).</title>
        <authorList>
            <person name="Miao C."/>
            <person name="Chen W."/>
            <person name="Wu Y."/>
            <person name="Wang L."/>
            <person name="Zhao S."/>
            <person name="Grierson D."/>
            <person name="Xu C."/>
            <person name="Chen K."/>
        </authorList>
    </citation>
    <scope>NUCLEOTIDE SEQUENCE [LARGE SCALE GENOMIC DNA]</scope>
    <source>
        <strain evidence="9">01-14</strain>
        <tissue evidence="9">Leaf</tissue>
    </source>
</reference>
<keyword evidence="3" id="KW-0479">Metal-binding</keyword>